<dbReference type="AlphaFoldDB" id="A0A3R9FZC6"/>
<dbReference type="Proteomes" id="UP000279911">
    <property type="component" value="Unassembled WGS sequence"/>
</dbReference>
<gene>
    <name evidence="1" type="ORF">EJA10_03415</name>
</gene>
<proteinExistence type="predicted"/>
<name>A0A3R9FZC6_9BACI</name>
<accession>A0A3R9FZC6</accession>
<protein>
    <submittedName>
        <fullName evidence="1">Uncharacterized protein</fullName>
    </submittedName>
</protein>
<sequence>MISFKRKLRLRDLEIFLLYRNNISLGYLIIEDLRRPLNRDDLNTFIYMTEEDIGVYQNIIKVDFLTDEELNKEDAVVFEEFANDLVDTKDFCATIFNYKVDKGIFLEMPTEEDIGFYQKMLILVNSQYELSSVNLKDLVFLSQD</sequence>
<organism evidence="1 2">
    <name type="scientific">Mesobacillus subterraneus</name>
    <dbReference type="NCBI Taxonomy" id="285983"/>
    <lineage>
        <taxon>Bacteria</taxon>
        <taxon>Bacillati</taxon>
        <taxon>Bacillota</taxon>
        <taxon>Bacilli</taxon>
        <taxon>Bacillales</taxon>
        <taxon>Bacillaceae</taxon>
        <taxon>Mesobacillus</taxon>
    </lineage>
</organism>
<reference evidence="2" key="1">
    <citation type="submission" date="2018-12" db="EMBL/GenBank/DDBJ databases">
        <title>Bacillus chawlae sp. nov., Bacillus glennii sp. nov., and Bacillus saganii sp. nov. Isolated from the Vehicle Assembly Building at Kennedy Space Center where the Viking Spacecraft were Assembled.</title>
        <authorList>
            <person name="Seuylemezian A."/>
            <person name="Vaishampayan P."/>
        </authorList>
    </citation>
    <scope>NUCLEOTIDE SEQUENCE [LARGE SCALE GENOMIC DNA]</scope>
    <source>
        <strain evidence="2">DSM 13966</strain>
    </source>
</reference>
<dbReference type="EMBL" id="RSFW01000006">
    <property type="protein sequence ID" value="RSD28637.1"/>
    <property type="molecule type" value="Genomic_DNA"/>
</dbReference>
<comment type="caution">
    <text evidence="1">The sequence shown here is derived from an EMBL/GenBank/DDBJ whole genome shotgun (WGS) entry which is preliminary data.</text>
</comment>
<evidence type="ECO:0000313" key="1">
    <source>
        <dbReference type="EMBL" id="RSD28637.1"/>
    </source>
</evidence>
<dbReference type="RefSeq" id="WP_125478599.1">
    <property type="nucleotide sequence ID" value="NZ_RSFW01000006.1"/>
</dbReference>
<evidence type="ECO:0000313" key="2">
    <source>
        <dbReference type="Proteomes" id="UP000279911"/>
    </source>
</evidence>